<keyword evidence="5" id="KW-0675">Receptor</keyword>
<feature type="chain" id="PRO_5040251354" evidence="4">
    <location>
        <begin position="25"/>
        <end position="500"/>
    </location>
</feature>
<dbReference type="Gene3D" id="3.80.10.10">
    <property type="entry name" value="Ribonuclease Inhibitor"/>
    <property type="match status" value="2"/>
</dbReference>
<comment type="caution">
    <text evidence="5">The sequence shown here is derived from an EMBL/GenBank/DDBJ whole genome shotgun (WGS) entry which is preliminary data.</text>
</comment>
<organism evidence="5 6">
    <name type="scientific">Pseudolycoriella hygida</name>
    <dbReference type="NCBI Taxonomy" id="35572"/>
    <lineage>
        <taxon>Eukaryota</taxon>
        <taxon>Metazoa</taxon>
        <taxon>Ecdysozoa</taxon>
        <taxon>Arthropoda</taxon>
        <taxon>Hexapoda</taxon>
        <taxon>Insecta</taxon>
        <taxon>Pterygota</taxon>
        <taxon>Neoptera</taxon>
        <taxon>Endopterygota</taxon>
        <taxon>Diptera</taxon>
        <taxon>Nematocera</taxon>
        <taxon>Sciaroidea</taxon>
        <taxon>Sciaridae</taxon>
        <taxon>Pseudolycoriella</taxon>
    </lineage>
</organism>
<keyword evidence="3" id="KW-0812">Transmembrane</keyword>
<dbReference type="AlphaFoldDB" id="A0A9Q0MUE7"/>
<keyword evidence="4" id="KW-0732">Signal</keyword>
<keyword evidence="3" id="KW-0472">Membrane</keyword>
<dbReference type="EMBL" id="WJQU01000003">
    <property type="protein sequence ID" value="KAJ6638216.1"/>
    <property type="molecule type" value="Genomic_DNA"/>
</dbReference>
<evidence type="ECO:0000256" key="1">
    <source>
        <dbReference type="ARBA" id="ARBA00022614"/>
    </source>
</evidence>
<evidence type="ECO:0000313" key="6">
    <source>
        <dbReference type="Proteomes" id="UP001151699"/>
    </source>
</evidence>
<evidence type="ECO:0000256" key="2">
    <source>
        <dbReference type="ARBA" id="ARBA00022737"/>
    </source>
</evidence>
<feature type="transmembrane region" description="Helical" evidence="3">
    <location>
        <begin position="448"/>
        <end position="472"/>
    </location>
</feature>
<protein>
    <submittedName>
        <fullName evidence="5">Toll-like receptor Tollo</fullName>
    </submittedName>
</protein>
<dbReference type="PANTHER" id="PTHR24366">
    <property type="entry name" value="IG(IMMUNOGLOBULIN) AND LRR(LEUCINE RICH REPEAT) DOMAINS"/>
    <property type="match status" value="1"/>
</dbReference>
<evidence type="ECO:0000313" key="5">
    <source>
        <dbReference type="EMBL" id="KAJ6638216.1"/>
    </source>
</evidence>
<keyword evidence="3" id="KW-1133">Transmembrane helix</keyword>
<dbReference type="InterPro" id="IPR003591">
    <property type="entry name" value="Leu-rich_rpt_typical-subtyp"/>
</dbReference>
<accession>A0A9Q0MUE7</accession>
<dbReference type="InterPro" id="IPR032675">
    <property type="entry name" value="LRR_dom_sf"/>
</dbReference>
<proteinExistence type="predicted"/>
<sequence length="500" mass="55888">MRDIKVTTYVTIIIASFLILPTYADKEHPYEKVDNICKDCTCIEKADNQPSKFYVLNCTSRNFSQILDGYPNLFQLDSGETMVDVIFSGNKISFLNQLPATDALMYFSCRHCGIKEIETGVFANVPSIYKVDLSWNALNDLRPEILKGRYSPTAYEPIPLAELDLGHNSLVTLDHGSFEHVLGLKTLNLEHNQLNLEDISTMAALVKLKHLEKLNLAYTGIETLPAEILTDRLIELNLYGNKLLTVPGSLPHASALTTLNIGGNLIPELNEGSFKEVKLLKRLYMSDMPSLQIIHANVFSNLTALEALHCCNNTNFTSMDIGSLSFSTLRTLDISGCSLKTLEITYKDADQSNDSNSSSLLFTNLQSLKIDNNPWHCNCSLFKTLQKLMKFDENDFQSENTARCLTPYELSSDLLVDITIDKLCKVSNNKKPRQPLYDPPPFLRPRSIVFSLLSILIVVLIGLCIGFAIVLIKKKLKQNDVGLSSPIRYTTVRNSTISVG</sequence>
<gene>
    <name evidence="5" type="primary">Tollo_5</name>
    <name evidence="5" type="ORF">Bhyg_10949</name>
</gene>
<dbReference type="SUPFAM" id="SSF52058">
    <property type="entry name" value="L domain-like"/>
    <property type="match status" value="1"/>
</dbReference>
<dbReference type="InterPro" id="IPR001611">
    <property type="entry name" value="Leu-rich_rpt"/>
</dbReference>
<dbReference type="SMART" id="SM00369">
    <property type="entry name" value="LRR_TYP"/>
    <property type="match status" value="4"/>
</dbReference>
<dbReference type="PANTHER" id="PTHR24366:SF96">
    <property type="entry name" value="LEUCINE RICH REPEAT CONTAINING 53"/>
    <property type="match status" value="1"/>
</dbReference>
<dbReference type="Proteomes" id="UP001151699">
    <property type="component" value="Chromosome X"/>
</dbReference>
<evidence type="ECO:0000256" key="3">
    <source>
        <dbReference type="SAM" id="Phobius"/>
    </source>
</evidence>
<keyword evidence="1" id="KW-0433">Leucine-rich repeat</keyword>
<reference evidence="5" key="1">
    <citation type="submission" date="2022-07" db="EMBL/GenBank/DDBJ databases">
        <authorList>
            <person name="Trinca V."/>
            <person name="Uliana J.V.C."/>
            <person name="Torres T.T."/>
            <person name="Ward R.J."/>
            <person name="Monesi N."/>
        </authorList>
    </citation>
    <scope>NUCLEOTIDE SEQUENCE</scope>
    <source>
        <strain evidence="5">HSMRA1968</strain>
        <tissue evidence="5">Whole embryos</tissue>
    </source>
</reference>
<dbReference type="Pfam" id="PF13855">
    <property type="entry name" value="LRR_8"/>
    <property type="match status" value="2"/>
</dbReference>
<feature type="signal peptide" evidence="4">
    <location>
        <begin position="1"/>
        <end position="24"/>
    </location>
</feature>
<name>A0A9Q0MUE7_9DIPT</name>
<keyword evidence="2" id="KW-0677">Repeat</keyword>
<evidence type="ECO:0000256" key="4">
    <source>
        <dbReference type="SAM" id="SignalP"/>
    </source>
</evidence>
<keyword evidence="6" id="KW-1185">Reference proteome</keyword>
<dbReference type="OrthoDB" id="635273at2759"/>